<organism evidence="1 2">
    <name type="scientific">Candidatus Shapirobacteria bacterium CG08_land_8_20_14_0_20_39_18</name>
    <dbReference type="NCBI Taxonomy" id="1974883"/>
    <lineage>
        <taxon>Bacteria</taxon>
        <taxon>Candidatus Shapironibacteriota</taxon>
    </lineage>
</organism>
<dbReference type="EMBL" id="PEYO01000017">
    <property type="protein sequence ID" value="PIU03439.1"/>
    <property type="molecule type" value="Genomic_DNA"/>
</dbReference>
<evidence type="ECO:0000313" key="2">
    <source>
        <dbReference type="Proteomes" id="UP000228996"/>
    </source>
</evidence>
<proteinExistence type="predicted"/>
<accession>A0A2M6XCP8</accession>
<dbReference type="Proteomes" id="UP000228996">
    <property type="component" value="Unassembled WGS sequence"/>
</dbReference>
<reference evidence="2" key="1">
    <citation type="submission" date="2017-09" db="EMBL/GenBank/DDBJ databases">
        <title>Depth-based differentiation of microbial function through sediment-hosted aquifers and enrichment of novel symbionts in the deep terrestrial subsurface.</title>
        <authorList>
            <person name="Probst A.J."/>
            <person name="Ladd B."/>
            <person name="Jarett J.K."/>
            <person name="Geller-Mcgrath D.E."/>
            <person name="Sieber C.M.K."/>
            <person name="Emerson J.B."/>
            <person name="Anantharaman K."/>
            <person name="Thomas B.C."/>
            <person name="Malmstrom R."/>
            <person name="Stieglmeier M."/>
            <person name="Klingl A."/>
            <person name="Woyke T."/>
            <person name="Ryan C.M."/>
            <person name="Banfield J.F."/>
        </authorList>
    </citation>
    <scope>NUCLEOTIDE SEQUENCE [LARGE SCALE GENOMIC DNA]</scope>
</reference>
<comment type="caution">
    <text evidence="1">The sequence shown here is derived from an EMBL/GenBank/DDBJ whole genome shotgun (WGS) entry which is preliminary data.</text>
</comment>
<dbReference type="AlphaFoldDB" id="A0A2M6XCP8"/>
<evidence type="ECO:0000313" key="1">
    <source>
        <dbReference type="EMBL" id="PIU03439.1"/>
    </source>
</evidence>
<gene>
    <name evidence="1" type="ORF">COT44_03275</name>
</gene>
<sequence>MNKCEIIYYISSNGNNPVKDFLESISKIQKSKAFRVFMTFQKYGLSSIMPHIKKLSGTPLWELRILGGDNIRIVYFIPHKEAILVLHGFVKKSQKTPEKELSLALKRYKDYLDRTPKI</sequence>
<dbReference type="Pfam" id="PF05973">
    <property type="entry name" value="Gp49"/>
    <property type="match status" value="1"/>
</dbReference>
<protein>
    <submittedName>
        <fullName evidence="1">Type II toxin-antitoxin system RelE/ParE family toxin</fullName>
    </submittedName>
</protein>
<dbReference type="InterPro" id="IPR009241">
    <property type="entry name" value="HigB-like"/>
</dbReference>
<name>A0A2M6XCP8_9BACT</name>